<organism evidence="8 9">
    <name type="scientific">Apteryx mantelli</name>
    <name type="common">North Island brown kiwi</name>
    <dbReference type="NCBI Taxonomy" id="2696672"/>
    <lineage>
        <taxon>Eukaryota</taxon>
        <taxon>Metazoa</taxon>
        <taxon>Chordata</taxon>
        <taxon>Craniata</taxon>
        <taxon>Vertebrata</taxon>
        <taxon>Euteleostomi</taxon>
        <taxon>Archelosauria</taxon>
        <taxon>Archosauria</taxon>
        <taxon>Dinosauria</taxon>
        <taxon>Saurischia</taxon>
        <taxon>Theropoda</taxon>
        <taxon>Coelurosauria</taxon>
        <taxon>Aves</taxon>
        <taxon>Palaeognathae</taxon>
        <taxon>Apterygiformes</taxon>
        <taxon>Apterygidae</taxon>
        <taxon>Apteryx</taxon>
    </lineage>
</organism>
<dbReference type="PROSITE" id="PS50082">
    <property type="entry name" value="WD_REPEATS_2"/>
    <property type="match status" value="6"/>
</dbReference>
<evidence type="ECO:0000256" key="2">
    <source>
        <dbReference type="ARBA" id="ARBA00022574"/>
    </source>
</evidence>
<dbReference type="Gene3D" id="1.20.5.170">
    <property type="match status" value="1"/>
</dbReference>
<dbReference type="SMART" id="SM00320">
    <property type="entry name" value="WD40"/>
    <property type="match status" value="7"/>
</dbReference>
<gene>
    <name evidence="9" type="primary">ATG16L1</name>
</gene>
<dbReference type="InterPro" id="IPR036322">
    <property type="entry name" value="WD40_repeat_dom_sf"/>
</dbReference>
<feature type="domain" description="Autophagy-related protein 16" evidence="7">
    <location>
        <begin position="16"/>
        <end position="206"/>
    </location>
</feature>
<dbReference type="SUPFAM" id="SSF50978">
    <property type="entry name" value="WD40 repeat-like"/>
    <property type="match status" value="1"/>
</dbReference>
<keyword evidence="5" id="KW-0175">Coiled coil</keyword>
<keyword evidence="3" id="KW-0677">Repeat</keyword>
<dbReference type="PROSITE" id="PS00678">
    <property type="entry name" value="WD_REPEATS_1"/>
    <property type="match status" value="3"/>
</dbReference>
<proteinExistence type="inferred from homology"/>
<evidence type="ECO:0000256" key="4">
    <source>
        <dbReference type="PROSITE-ProRule" id="PRU00221"/>
    </source>
</evidence>
<feature type="coiled-coil region" evidence="5">
    <location>
        <begin position="82"/>
        <end position="230"/>
    </location>
</feature>
<feature type="repeat" description="WD" evidence="4">
    <location>
        <begin position="299"/>
        <end position="332"/>
    </location>
</feature>
<sequence length="588" mass="66064">MAAGLRAAGFPAWKRHIAAELRRRDRLQRQAFEEIILQYNKLLEKSDLHAVLADKLQAEKYDMQSRHEISPGHDGTWNDAQLQELAQLKIKHQEELTELHKKRGELAQSVIDLNNQMQQKDKEMQMNEAKIAEYLQKISELETECQELRSKLQDLERANQTLKDEYDALQITFNALEEKLRKTTEDNQELVSRWMAEKAQEANRLNAENEKDSRRRQARLQKELAEAAKEPLPVEPDDDIEVLADETSDTAEETSPVRAVSRTSRRRSLSSFPAPQDNAEPHPGSSKEVRVPNTAICVFDAHDGEVNAVQFSPGSRLLATGGMDRRVKLWEVLGDRCEPKGSLSGSNAGITSIEFDSAGSYLLAASNDFASRIWTVDDNRLRHTLTGHSGKVLSAKFLLDNARIVSGSHDRTLKLWDLRSKVCIKTVFAGSSCNDIVCTEQCVMSGHFDKKIRFWDIRTESIVKELELFGRITALDLNSERTELLTCSRDDLLKIIDLRVSAVKQTFSAQGFKCGSDWTRVVFSPDGNYVAAGSADGALYVWNVLTGKLERTLAKHHSSPINAVAWSPAGAHVVSVDKGNKAVLWSEF</sequence>
<comment type="similarity">
    <text evidence="1">Belongs to the WD repeat ATG16 family.</text>
</comment>
<dbReference type="RefSeq" id="XP_067158116.1">
    <property type="nucleotide sequence ID" value="XM_067302015.1"/>
</dbReference>
<evidence type="ECO:0000256" key="1">
    <source>
        <dbReference type="ARBA" id="ARBA00009271"/>
    </source>
</evidence>
<keyword evidence="2 4" id="KW-0853">WD repeat</keyword>
<dbReference type="Proteomes" id="UP001652627">
    <property type="component" value="Chromosome 9"/>
</dbReference>
<keyword evidence="8" id="KW-1185">Reference proteome</keyword>
<dbReference type="CDD" id="cd22887">
    <property type="entry name" value="Atg16_CCD"/>
    <property type="match status" value="1"/>
</dbReference>
<dbReference type="Pfam" id="PF08614">
    <property type="entry name" value="ATG16"/>
    <property type="match status" value="1"/>
</dbReference>
<dbReference type="InterPro" id="IPR001680">
    <property type="entry name" value="WD40_rpt"/>
</dbReference>
<dbReference type="PANTHER" id="PTHR19878:SF6">
    <property type="entry name" value="AUTOPHAGY-RELATED PROTEIN 16-1"/>
    <property type="match status" value="1"/>
</dbReference>
<feature type="repeat" description="WD" evidence="4">
    <location>
        <begin position="443"/>
        <end position="465"/>
    </location>
</feature>
<dbReference type="Pfam" id="PF00400">
    <property type="entry name" value="WD40"/>
    <property type="match status" value="5"/>
</dbReference>
<dbReference type="InterPro" id="IPR013923">
    <property type="entry name" value="Autophagy-rel_prot_16_dom"/>
</dbReference>
<dbReference type="InterPro" id="IPR045160">
    <property type="entry name" value="ATG16"/>
</dbReference>
<dbReference type="PRINTS" id="PR00320">
    <property type="entry name" value="GPROTEINBRPT"/>
</dbReference>
<evidence type="ECO:0000313" key="9">
    <source>
        <dbReference type="RefSeq" id="XP_067158116.1"/>
    </source>
</evidence>
<feature type="region of interest" description="Disordered" evidence="6">
    <location>
        <begin position="245"/>
        <end position="288"/>
    </location>
</feature>
<dbReference type="PROSITE" id="PS50294">
    <property type="entry name" value="WD_REPEATS_REGION"/>
    <property type="match status" value="4"/>
</dbReference>
<name>A0ABM4EZJ2_9AVES</name>
<dbReference type="InterPro" id="IPR019775">
    <property type="entry name" value="WD40_repeat_CS"/>
</dbReference>
<dbReference type="CDD" id="cd00200">
    <property type="entry name" value="WD40"/>
    <property type="match status" value="1"/>
</dbReference>
<feature type="repeat" description="WD" evidence="4">
    <location>
        <begin position="385"/>
        <end position="426"/>
    </location>
</feature>
<evidence type="ECO:0000256" key="5">
    <source>
        <dbReference type="SAM" id="Coils"/>
    </source>
</evidence>
<evidence type="ECO:0000313" key="8">
    <source>
        <dbReference type="Proteomes" id="UP001652627"/>
    </source>
</evidence>
<feature type="repeat" description="WD" evidence="4">
    <location>
        <begin position="343"/>
        <end position="384"/>
    </location>
</feature>
<evidence type="ECO:0000256" key="3">
    <source>
        <dbReference type="ARBA" id="ARBA00022737"/>
    </source>
</evidence>
<feature type="repeat" description="WD" evidence="4">
    <location>
        <begin position="554"/>
        <end position="588"/>
    </location>
</feature>
<dbReference type="InterPro" id="IPR020472">
    <property type="entry name" value="WD40_PAC1"/>
</dbReference>
<reference evidence="9" key="1">
    <citation type="submission" date="2025-08" db="UniProtKB">
        <authorList>
            <consortium name="RefSeq"/>
        </authorList>
    </citation>
    <scope>IDENTIFICATION</scope>
    <source>
        <tissue evidence="9">Blood</tissue>
    </source>
</reference>
<dbReference type="InterPro" id="IPR015943">
    <property type="entry name" value="WD40/YVTN_repeat-like_dom_sf"/>
</dbReference>
<evidence type="ECO:0000259" key="7">
    <source>
        <dbReference type="Pfam" id="PF08614"/>
    </source>
</evidence>
<dbReference type="Gene3D" id="2.130.10.10">
    <property type="entry name" value="YVTN repeat-like/Quinoprotein amine dehydrogenase"/>
    <property type="match status" value="2"/>
</dbReference>
<evidence type="ECO:0000256" key="6">
    <source>
        <dbReference type="SAM" id="MobiDB-lite"/>
    </source>
</evidence>
<protein>
    <submittedName>
        <fullName evidence="9">Autophagy-related protein 16-1 isoform X4</fullName>
    </submittedName>
</protein>
<dbReference type="PANTHER" id="PTHR19878">
    <property type="entry name" value="AUTOPHAGY PROTEIN 16-LIKE"/>
    <property type="match status" value="1"/>
</dbReference>
<feature type="repeat" description="WD" evidence="4">
    <location>
        <begin position="521"/>
        <end position="552"/>
    </location>
</feature>
<accession>A0ABM4EZJ2</accession>
<dbReference type="GeneID" id="106484471"/>